<evidence type="ECO:0000313" key="2">
    <source>
        <dbReference type="Proteomes" id="UP001172102"/>
    </source>
</evidence>
<sequence>MIQYRILALETASHVTSVVATRRVSGVVSFPSSDLRVARYAGGSNNFQVHHCATAEYQLIDGGATVYHAPVVVCINNKQCCCPFIPTQATTSDGNPRHLQGAISSQACVAEQTTPGHCATGYYTTSGRCCPSGYAPWSTLLGGQTSCFSPIDTTVTPPPLPSDADTI</sequence>
<name>A0AA40AFL3_9PEZI</name>
<keyword evidence="2" id="KW-1185">Reference proteome</keyword>
<evidence type="ECO:0000313" key="1">
    <source>
        <dbReference type="EMBL" id="KAK0714932.1"/>
    </source>
</evidence>
<dbReference type="EMBL" id="JAUKUA010000004">
    <property type="protein sequence ID" value="KAK0714932.1"/>
    <property type="molecule type" value="Genomic_DNA"/>
</dbReference>
<proteinExistence type="predicted"/>
<organism evidence="1 2">
    <name type="scientific">Lasiosphaeris hirsuta</name>
    <dbReference type="NCBI Taxonomy" id="260670"/>
    <lineage>
        <taxon>Eukaryota</taxon>
        <taxon>Fungi</taxon>
        <taxon>Dikarya</taxon>
        <taxon>Ascomycota</taxon>
        <taxon>Pezizomycotina</taxon>
        <taxon>Sordariomycetes</taxon>
        <taxon>Sordariomycetidae</taxon>
        <taxon>Sordariales</taxon>
        <taxon>Lasiosphaeriaceae</taxon>
        <taxon>Lasiosphaeris</taxon>
    </lineage>
</organism>
<accession>A0AA40AFL3</accession>
<protein>
    <submittedName>
        <fullName evidence="1">Uncharacterized protein</fullName>
    </submittedName>
</protein>
<dbReference type="AlphaFoldDB" id="A0AA40AFL3"/>
<comment type="caution">
    <text evidence="1">The sequence shown here is derived from an EMBL/GenBank/DDBJ whole genome shotgun (WGS) entry which is preliminary data.</text>
</comment>
<reference evidence="1" key="1">
    <citation type="submission" date="2023-06" db="EMBL/GenBank/DDBJ databases">
        <title>Genome-scale phylogeny and comparative genomics of the fungal order Sordariales.</title>
        <authorList>
            <consortium name="Lawrence Berkeley National Laboratory"/>
            <person name="Hensen N."/>
            <person name="Bonometti L."/>
            <person name="Westerberg I."/>
            <person name="Brannstrom I.O."/>
            <person name="Guillou S."/>
            <person name="Cros-Aarteil S."/>
            <person name="Calhoun S."/>
            <person name="Haridas S."/>
            <person name="Kuo A."/>
            <person name="Mondo S."/>
            <person name="Pangilinan J."/>
            <person name="Riley R."/>
            <person name="Labutti K."/>
            <person name="Andreopoulos B."/>
            <person name="Lipzen A."/>
            <person name="Chen C."/>
            <person name="Yanf M."/>
            <person name="Daum C."/>
            <person name="Ng V."/>
            <person name="Clum A."/>
            <person name="Steindorff A."/>
            <person name="Ohm R."/>
            <person name="Martin F."/>
            <person name="Silar P."/>
            <person name="Natvig D."/>
            <person name="Lalanne C."/>
            <person name="Gautier V."/>
            <person name="Ament-Velasquez S.L."/>
            <person name="Kruys A."/>
            <person name="Hutchinson M.I."/>
            <person name="Powell A.J."/>
            <person name="Barry K."/>
            <person name="Miller A.N."/>
            <person name="Grigoriev I.V."/>
            <person name="Debuchy R."/>
            <person name="Gladieux P."/>
            <person name="Thoren M.H."/>
            <person name="Johannesson H."/>
        </authorList>
    </citation>
    <scope>NUCLEOTIDE SEQUENCE</scope>
    <source>
        <strain evidence="1">SMH4607-1</strain>
    </source>
</reference>
<dbReference type="Proteomes" id="UP001172102">
    <property type="component" value="Unassembled WGS sequence"/>
</dbReference>
<gene>
    <name evidence="1" type="ORF">B0H67DRAFT_229033</name>
</gene>